<gene>
    <name evidence="2" type="ORF">AAC691_22095</name>
</gene>
<evidence type="ECO:0000313" key="3">
    <source>
        <dbReference type="Proteomes" id="UP001449795"/>
    </source>
</evidence>
<dbReference type="Pfam" id="PF03576">
    <property type="entry name" value="Peptidase_S58"/>
    <property type="match status" value="1"/>
</dbReference>
<dbReference type="InterPro" id="IPR016117">
    <property type="entry name" value="ArgJ-like_dom_sf"/>
</dbReference>
<name>A0ABZ3D540_9PROT</name>
<dbReference type="CDD" id="cd02252">
    <property type="entry name" value="nylC_like"/>
    <property type="match status" value="1"/>
</dbReference>
<dbReference type="SUPFAM" id="SSF56266">
    <property type="entry name" value="DmpA/ArgJ-like"/>
    <property type="match status" value="1"/>
</dbReference>
<reference evidence="2 3" key="1">
    <citation type="submission" date="2024-04" db="EMBL/GenBank/DDBJ databases">
        <title>Complete genome sequence of Nguyenibacter vanlangesis HBCM-1154, a strain capable of nitrogen fixation, IAA production, and phosphorus solubilization isolated from sugarcane soil.</title>
        <authorList>
            <person name="MY HANH P."/>
        </authorList>
    </citation>
    <scope>NUCLEOTIDE SEQUENCE [LARGE SCALE GENOMIC DNA]</scope>
    <source>
        <strain evidence="2 3">HBCM 1154</strain>
    </source>
</reference>
<dbReference type="PROSITE" id="PS51318">
    <property type="entry name" value="TAT"/>
    <property type="match status" value="1"/>
</dbReference>
<organism evidence="2 3">
    <name type="scientific">Nguyenibacter vanlangensis</name>
    <dbReference type="NCBI Taxonomy" id="1216886"/>
    <lineage>
        <taxon>Bacteria</taxon>
        <taxon>Pseudomonadati</taxon>
        <taxon>Pseudomonadota</taxon>
        <taxon>Alphaproteobacteria</taxon>
        <taxon>Acetobacterales</taxon>
        <taxon>Acetobacteraceae</taxon>
        <taxon>Nguyenibacter</taxon>
    </lineage>
</organism>
<dbReference type="PANTHER" id="PTHR36512">
    <property type="entry name" value="D-AMINOPEPTIDASE"/>
    <property type="match status" value="1"/>
</dbReference>
<comment type="similarity">
    <text evidence="1">Belongs to the peptidase S58 family.</text>
</comment>
<dbReference type="Gene3D" id="3.60.70.12">
    <property type="entry name" value="L-amino peptidase D-ALA esterase/amidase"/>
    <property type="match status" value="1"/>
</dbReference>
<evidence type="ECO:0000256" key="1">
    <source>
        <dbReference type="ARBA" id="ARBA00007068"/>
    </source>
</evidence>
<dbReference type="PANTHER" id="PTHR36512:SF3">
    <property type="entry name" value="BLR5678 PROTEIN"/>
    <property type="match status" value="1"/>
</dbReference>
<protein>
    <submittedName>
        <fullName evidence="2">P1 family peptidase</fullName>
    </submittedName>
</protein>
<proteinExistence type="inferred from homology"/>
<dbReference type="RefSeq" id="WP_342628504.1">
    <property type="nucleotide sequence ID" value="NZ_CP152276.1"/>
</dbReference>
<dbReference type="Proteomes" id="UP001449795">
    <property type="component" value="Chromosome"/>
</dbReference>
<dbReference type="InterPro" id="IPR006311">
    <property type="entry name" value="TAT_signal"/>
</dbReference>
<dbReference type="InterPro" id="IPR005321">
    <property type="entry name" value="Peptidase_S58_DmpA"/>
</dbReference>
<dbReference type="EMBL" id="CP152276">
    <property type="protein sequence ID" value="XAE42884.1"/>
    <property type="molecule type" value="Genomic_DNA"/>
</dbReference>
<sequence length="382" mass="38467">MPHPLDRRTFLQAAFGATGALGAALALPQRACAGAFGAPGPRNLITDVAGLRVGQADDPRVRTGVTVILPDGRADAAVDVRGGGPGTRETDALSGWNLVRSVDAVVLSGGSVYGLGSADGVAAWLGAHGRGFALAPQPGVPPSPIVPTAILFDLANGGDKNWGEDPPYRALARRAVATAALSFGLGTAGAGFGAAAGALKGGIGSASYVTHDGMTVGAIVACNALGSVVAPGGRRFWAGAYEIGREFGGLGPPDHRATGEDWGLAKLNPEPRANTTIACVATDVALDPDELKRVAMMAQDGLARAIRPVHSPFDGDVVFALSTARRPAPVAGPATNPLARPLIVARLGALAADTLARAIARGVYAATVPPGMAIRSWSMLPG</sequence>
<evidence type="ECO:0000313" key="2">
    <source>
        <dbReference type="EMBL" id="XAE42884.1"/>
    </source>
</evidence>
<accession>A0ABZ3D540</accession>
<keyword evidence="3" id="KW-1185">Reference proteome</keyword>